<feature type="domain" description="Glucosidase 2 subunit beta-like" evidence="1">
    <location>
        <begin position="12"/>
        <end position="48"/>
    </location>
</feature>
<dbReference type="EMBL" id="JAEAOA010002353">
    <property type="protein sequence ID" value="KAK3612700.1"/>
    <property type="molecule type" value="Genomic_DNA"/>
</dbReference>
<reference evidence="2" key="2">
    <citation type="journal article" date="2021" name="Genome Biol. Evol.">
        <title>Developing a high-quality reference genome for a parasitic bivalve with doubly uniparental inheritance (Bivalvia: Unionida).</title>
        <authorList>
            <person name="Smith C.H."/>
        </authorList>
    </citation>
    <scope>NUCLEOTIDE SEQUENCE</scope>
    <source>
        <strain evidence="2">CHS0354</strain>
        <tissue evidence="2">Mantle</tissue>
    </source>
</reference>
<proteinExistence type="predicted"/>
<keyword evidence="3" id="KW-1185">Reference proteome</keyword>
<dbReference type="Pfam" id="PF13015">
    <property type="entry name" value="PRKCSH_1"/>
    <property type="match status" value="1"/>
</dbReference>
<dbReference type="AlphaFoldDB" id="A0AAE0TPC3"/>
<evidence type="ECO:0000259" key="1">
    <source>
        <dbReference type="Pfam" id="PF13015"/>
    </source>
</evidence>
<dbReference type="Proteomes" id="UP001195483">
    <property type="component" value="Unassembled WGS sequence"/>
</dbReference>
<protein>
    <recommendedName>
        <fullName evidence="1">Glucosidase 2 subunit beta-like domain-containing protein</fullName>
    </recommendedName>
</protein>
<dbReference type="InterPro" id="IPR009011">
    <property type="entry name" value="Man6P_isomerase_rcpt-bd_dom_sf"/>
</dbReference>
<dbReference type="InterPro" id="IPR036607">
    <property type="entry name" value="PRKCSH"/>
</dbReference>
<reference evidence="2" key="1">
    <citation type="journal article" date="2021" name="Genome Biol. Evol.">
        <title>A High-Quality Reference Genome for a Parasitic Bivalve with Doubly Uniparental Inheritance (Bivalvia: Unionida).</title>
        <authorList>
            <person name="Smith C.H."/>
        </authorList>
    </citation>
    <scope>NUCLEOTIDE SEQUENCE</scope>
    <source>
        <strain evidence="2">CHS0354</strain>
    </source>
</reference>
<sequence>MQLKKKHPVEPVILTCGLENQLTGTSEPSRCEYQYTFSTPSVCKRQLQTNAQDHIHTEL</sequence>
<evidence type="ECO:0000313" key="3">
    <source>
        <dbReference type="Proteomes" id="UP001195483"/>
    </source>
</evidence>
<gene>
    <name evidence="2" type="ORF">CHS0354_042227</name>
</gene>
<reference evidence="2" key="3">
    <citation type="submission" date="2023-05" db="EMBL/GenBank/DDBJ databases">
        <authorList>
            <person name="Smith C.H."/>
        </authorList>
    </citation>
    <scope>NUCLEOTIDE SEQUENCE</scope>
    <source>
        <strain evidence="2">CHS0354</strain>
        <tissue evidence="2">Mantle</tissue>
    </source>
</reference>
<dbReference type="Gene3D" id="2.70.130.10">
    <property type="entry name" value="Mannose-6-phosphate receptor binding domain"/>
    <property type="match status" value="1"/>
</dbReference>
<comment type="caution">
    <text evidence="2">The sequence shown here is derived from an EMBL/GenBank/DDBJ whole genome shotgun (WGS) entry which is preliminary data.</text>
</comment>
<evidence type="ECO:0000313" key="2">
    <source>
        <dbReference type="EMBL" id="KAK3612700.1"/>
    </source>
</evidence>
<name>A0AAE0TPC3_9BIVA</name>
<organism evidence="2 3">
    <name type="scientific">Potamilus streckersoni</name>
    <dbReference type="NCBI Taxonomy" id="2493646"/>
    <lineage>
        <taxon>Eukaryota</taxon>
        <taxon>Metazoa</taxon>
        <taxon>Spiralia</taxon>
        <taxon>Lophotrochozoa</taxon>
        <taxon>Mollusca</taxon>
        <taxon>Bivalvia</taxon>
        <taxon>Autobranchia</taxon>
        <taxon>Heteroconchia</taxon>
        <taxon>Palaeoheterodonta</taxon>
        <taxon>Unionida</taxon>
        <taxon>Unionoidea</taxon>
        <taxon>Unionidae</taxon>
        <taxon>Ambleminae</taxon>
        <taxon>Lampsilini</taxon>
        <taxon>Potamilus</taxon>
    </lineage>
</organism>
<accession>A0AAE0TPC3</accession>